<feature type="region of interest" description="Disordered" evidence="1">
    <location>
        <begin position="28"/>
        <end position="52"/>
    </location>
</feature>
<name>A0AA88Y827_PINIB</name>
<protein>
    <submittedName>
        <fullName evidence="2">Uncharacterized protein</fullName>
    </submittedName>
</protein>
<reference evidence="2" key="1">
    <citation type="submission" date="2019-08" db="EMBL/GenBank/DDBJ databases">
        <title>The improved chromosome-level genome for the pearl oyster Pinctada fucata martensii using PacBio sequencing and Hi-C.</title>
        <authorList>
            <person name="Zheng Z."/>
        </authorList>
    </citation>
    <scope>NUCLEOTIDE SEQUENCE</scope>
    <source>
        <strain evidence="2">ZZ-2019</strain>
        <tissue evidence="2">Adductor muscle</tissue>
    </source>
</reference>
<feature type="compositionally biased region" description="Basic and acidic residues" evidence="1">
    <location>
        <begin position="37"/>
        <end position="46"/>
    </location>
</feature>
<dbReference type="Proteomes" id="UP001186944">
    <property type="component" value="Unassembled WGS sequence"/>
</dbReference>
<evidence type="ECO:0000313" key="3">
    <source>
        <dbReference type="Proteomes" id="UP001186944"/>
    </source>
</evidence>
<organism evidence="2 3">
    <name type="scientific">Pinctada imbricata</name>
    <name type="common">Atlantic pearl-oyster</name>
    <name type="synonym">Pinctada martensii</name>
    <dbReference type="NCBI Taxonomy" id="66713"/>
    <lineage>
        <taxon>Eukaryota</taxon>
        <taxon>Metazoa</taxon>
        <taxon>Spiralia</taxon>
        <taxon>Lophotrochozoa</taxon>
        <taxon>Mollusca</taxon>
        <taxon>Bivalvia</taxon>
        <taxon>Autobranchia</taxon>
        <taxon>Pteriomorphia</taxon>
        <taxon>Pterioida</taxon>
        <taxon>Pterioidea</taxon>
        <taxon>Pteriidae</taxon>
        <taxon>Pinctada</taxon>
    </lineage>
</organism>
<accession>A0AA88Y827</accession>
<dbReference type="AlphaFoldDB" id="A0AA88Y827"/>
<dbReference type="EMBL" id="VSWD01000006">
    <property type="protein sequence ID" value="KAK3099899.1"/>
    <property type="molecule type" value="Genomic_DNA"/>
</dbReference>
<evidence type="ECO:0000256" key="1">
    <source>
        <dbReference type="SAM" id="MobiDB-lite"/>
    </source>
</evidence>
<evidence type="ECO:0000313" key="2">
    <source>
        <dbReference type="EMBL" id="KAK3099899.1"/>
    </source>
</evidence>
<proteinExistence type="predicted"/>
<comment type="caution">
    <text evidence="2">The sequence shown here is derived from an EMBL/GenBank/DDBJ whole genome shotgun (WGS) entry which is preliminary data.</text>
</comment>
<sequence>MPALTSPWFQQRNPLAAQAVAAIPATPRAPSNMTEAEVEKITERVGKPTRASRAKINQSWKLENTFMDSGRHSWAKMELYADCKKCMWRDNGSIKQNSCKIRPIVPTKVNGL</sequence>
<keyword evidence="3" id="KW-1185">Reference proteome</keyword>
<gene>
    <name evidence="2" type="ORF">FSP39_011480</name>
</gene>